<evidence type="ECO:0000313" key="3">
    <source>
        <dbReference type="Proteomes" id="UP000255061"/>
    </source>
</evidence>
<evidence type="ECO:0000313" key="2">
    <source>
        <dbReference type="EMBL" id="SUI78452.1"/>
    </source>
</evidence>
<feature type="region of interest" description="Disordered" evidence="1">
    <location>
        <begin position="1"/>
        <end position="29"/>
    </location>
</feature>
<evidence type="ECO:0000256" key="1">
    <source>
        <dbReference type="SAM" id="MobiDB-lite"/>
    </source>
</evidence>
<sequence>MSKEKNKKPPMKTLKEKRQDKRNRPKAAD</sequence>
<feature type="compositionally biased region" description="Basic residues" evidence="1">
    <location>
        <begin position="1"/>
        <end position="10"/>
    </location>
</feature>
<dbReference type="Proteomes" id="UP000255061">
    <property type="component" value="Unassembled WGS sequence"/>
</dbReference>
<dbReference type="EMBL" id="UGYV01000001">
    <property type="protein sequence ID" value="SUI78452.1"/>
    <property type="molecule type" value="Genomic_DNA"/>
</dbReference>
<protein>
    <submittedName>
        <fullName evidence="2">Uncharacterized protein</fullName>
    </submittedName>
</protein>
<accession>A0A1N6SK88</accession>
<proteinExistence type="predicted"/>
<accession>A0A380AD97</accession>
<name>A0A1N6SK88_9GAMM</name>
<organism evidence="2 3">
    <name type="scientific">Shewanella morhuae</name>
    <dbReference type="NCBI Taxonomy" id="365591"/>
    <lineage>
        <taxon>Bacteria</taxon>
        <taxon>Pseudomonadati</taxon>
        <taxon>Pseudomonadota</taxon>
        <taxon>Gammaproteobacteria</taxon>
        <taxon>Alteromonadales</taxon>
        <taxon>Shewanellaceae</taxon>
        <taxon>Shewanella</taxon>
    </lineage>
</organism>
<reference evidence="2 3" key="1">
    <citation type="submission" date="2018-06" db="EMBL/GenBank/DDBJ databases">
        <authorList>
            <consortium name="Pathogen Informatics"/>
            <person name="Doyle S."/>
        </authorList>
    </citation>
    <scope>NUCLEOTIDE SEQUENCE [LARGE SCALE GENOMIC DNA]</scope>
    <source>
        <strain evidence="2 3">NCTC10736</strain>
    </source>
</reference>
<gene>
    <name evidence="2" type="ORF">NCTC10736_02149</name>
</gene>
<feature type="compositionally biased region" description="Basic residues" evidence="1">
    <location>
        <begin position="20"/>
        <end position="29"/>
    </location>
</feature>
<dbReference type="AlphaFoldDB" id="A0A1N6SK88"/>